<dbReference type="GeneID" id="300269796"/>
<reference evidence="1 2" key="1">
    <citation type="submission" date="2016-10" db="EMBL/GenBank/DDBJ databases">
        <authorList>
            <person name="Varghese N."/>
            <person name="Submissions S."/>
        </authorList>
    </citation>
    <scope>NUCLEOTIDE SEQUENCE [LARGE SCALE GENOMIC DNA]</scope>
    <source>
        <strain evidence="1 2">LMG 21974</strain>
    </source>
</reference>
<dbReference type="RefSeq" id="WP_074830704.1">
    <property type="nucleotide sequence ID" value="NZ_FOEV01000038.1"/>
</dbReference>
<organism evidence="1 2">
    <name type="scientific">Pseudomonas lutea</name>
    <dbReference type="NCBI Taxonomy" id="243924"/>
    <lineage>
        <taxon>Bacteria</taxon>
        <taxon>Pseudomonadati</taxon>
        <taxon>Pseudomonadota</taxon>
        <taxon>Gammaproteobacteria</taxon>
        <taxon>Pseudomonadales</taxon>
        <taxon>Pseudomonadaceae</taxon>
        <taxon>Pseudomonas</taxon>
    </lineage>
</organism>
<gene>
    <name evidence="1" type="ORF">SAMN05216409_1381</name>
</gene>
<sequence length="121" mass="13492">MLVTLNIPDDLVAALIAQSKEAGTTPVEAFIEELLRDALEQPAAESTLVETTLHEAIQGLDKIPSGEEFFLEDVLDSQAWSAMSNGERKSLGRRFRKAVESKGLAEWQRRNYANKAVYKRT</sequence>
<evidence type="ECO:0000313" key="2">
    <source>
        <dbReference type="Proteomes" id="UP000183210"/>
    </source>
</evidence>
<dbReference type="AlphaFoldDB" id="A0A9X8MHY4"/>
<dbReference type="Pfam" id="PF07205">
    <property type="entry name" value="DUF1413"/>
    <property type="match status" value="1"/>
</dbReference>
<evidence type="ECO:0000313" key="1">
    <source>
        <dbReference type="EMBL" id="SER53239.1"/>
    </source>
</evidence>
<dbReference type="InterPro" id="IPR010813">
    <property type="entry name" value="DUF1413"/>
</dbReference>
<protein>
    <submittedName>
        <fullName evidence="1">Uncharacterized protein</fullName>
    </submittedName>
</protein>
<dbReference type="EMBL" id="FOEV01000038">
    <property type="protein sequence ID" value="SER53239.1"/>
    <property type="molecule type" value="Genomic_DNA"/>
</dbReference>
<accession>A0A9X8MHY4</accession>
<proteinExistence type="predicted"/>
<comment type="caution">
    <text evidence="1">The sequence shown here is derived from an EMBL/GenBank/DDBJ whole genome shotgun (WGS) entry which is preliminary data.</text>
</comment>
<dbReference type="Proteomes" id="UP000183210">
    <property type="component" value="Unassembled WGS sequence"/>
</dbReference>
<name>A0A9X8MHY4_9PSED</name>